<gene>
    <name evidence="1" type="ORF">GE300_08815</name>
</gene>
<dbReference type="SUPFAM" id="SSF52540">
    <property type="entry name" value="P-loop containing nucleoside triphosphate hydrolases"/>
    <property type="match status" value="1"/>
</dbReference>
<protein>
    <submittedName>
        <fullName evidence="1">Sulfotransferase family protein</fullName>
    </submittedName>
</protein>
<dbReference type="InterPro" id="IPR040632">
    <property type="entry name" value="Sulfotransfer_4"/>
</dbReference>
<sequence length="211" mass="23371">MALEIIGAGYGRTGTYSLKAALERLGYGPCHHMSEVIGDPGQIRLWSAVAAGRPDYDRAFSGFRAAVDFPVAAYWQDVLATHPQAKVILSHRDAEDWYGSFSQTILPLILDRTAWPDRARPWFELIERIIIGKALGGRTDRDGVLAAYRANEAAAREHEAQGRALVFRVRDGWDPLCRFLGVEVPAEPFPRTNARADFFASVRSGTEEPAT</sequence>
<proteinExistence type="predicted"/>
<keyword evidence="1" id="KW-0808">Transferase</keyword>
<dbReference type="Proteomes" id="UP000474957">
    <property type="component" value="Unassembled WGS sequence"/>
</dbReference>
<dbReference type="InterPro" id="IPR027417">
    <property type="entry name" value="P-loop_NTPase"/>
</dbReference>
<accession>A0A6L5Z0A5</accession>
<dbReference type="PANTHER" id="PTHR36978">
    <property type="entry name" value="P-LOOP CONTAINING NUCLEOTIDE TRIPHOSPHATE HYDROLASE"/>
    <property type="match status" value="1"/>
</dbReference>
<dbReference type="RefSeq" id="WP_154446205.1">
    <property type="nucleotide sequence ID" value="NZ_WIND01000005.1"/>
</dbReference>
<evidence type="ECO:0000313" key="2">
    <source>
        <dbReference type="Proteomes" id="UP000474957"/>
    </source>
</evidence>
<reference evidence="1 2" key="1">
    <citation type="submission" date="2019-10" db="EMBL/GenBank/DDBJ databases">
        <title>Cognatihalovulum marinum gen. nov. sp. nov., a new member of the family Rhodobacteraceae isolated from deep seawater of the Northwest Indian Ocean.</title>
        <authorList>
            <person name="Ruan C."/>
            <person name="Wang J."/>
            <person name="Zheng X."/>
            <person name="Song L."/>
            <person name="Zhu Y."/>
            <person name="Huang Y."/>
            <person name="Lu Z."/>
            <person name="Du W."/>
            <person name="Huang L."/>
            <person name="Dai X."/>
        </authorList>
    </citation>
    <scope>NUCLEOTIDE SEQUENCE [LARGE SCALE GENOMIC DNA]</scope>
    <source>
        <strain evidence="1 2">2CG4</strain>
    </source>
</reference>
<name>A0A6L5Z0A5_9RHOB</name>
<dbReference type="EMBL" id="WIND01000005">
    <property type="protein sequence ID" value="MSU89719.1"/>
    <property type="molecule type" value="Genomic_DNA"/>
</dbReference>
<dbReference type="GO" id="GO:0016740">
    <property type="term" value="F:transferase activity"/>
    <property type="evidence" value="ECO:0007669"/>
    <property type="project" value="UniProtKB-KW"/>
</dbReference>
<dbReference type="Gene3D" id="3.40.50.300">
    <property type="entry name" value="P-loop containing nucleotide triphosphate hydrolases"/>
    <property type="match status" value="1"/>
</dbReference>
<comment type="caution">
    <text evidence="1">The sequence shown here is derived from an EMBL/GenBank/DDBJ whole genome shotgun (WGS) entry which is preliminary data.</text>
</comment>
<keyword evidence="2" id="KW-1185">Reference proteome</keyword>
<dbReference type="Pfam" id="PF17784">
    <property type="entry name" value="Sulfotransfer_4"/>
    <property type="match status" value="1"/>
</dbReference>
<evidence type="ECO:0000313" key="1">
    <source>
        <dbReference type="EMBL" id="MSU89719.1"/>
    </source>
</evidence>
<organism evidence="1 2">
    <name type="scientific">Halovulum marinum</name>
    <dbReference type="NCBI Taxonomy" id="2662447"/>
    <lineage>
        <taxon>Bacteria</taxon>
        <taxon>Pseudomonadati</taxon>
        <taxon>Pseudomonadota</taxon>
        <taxon>Alphaproteobacteria</taxon>
        <taxon>Rhodobacterales</taxon>
        <taxon>Paracoccaceae</taxon>
        <taxon>Halovulum</taxon>
    </lineage>
</organism>
<dbReference type="AlphaFoldDB" id="A0A6L5Z0A5"/>
<dbReference type="PANTHER" id="PTHR36978:SF4">
    <property type="entry name" value="P-LOOP CONTAINING NUCLEOSIDE TRIPHOSPHATE HYDROLASE PROTEIN"/>
    <property type="match status" value="1"/>
</dbReference>